<dbReference type="GO" id="GO:0020037">
    <property type="term" value="F:heme binding"/>
    <property type="evidence" value="ECO:0007669"/>
    <property type="project" value="InterPro"/>
</dbReference>
<keyword evidence="6" id="KW-0349">Heme</keyword>
<dbReference type="GO" id="GO:0006979">
    <property type="term" value="P:response to oxidative stress"/>
    <property type="evidence" value="ECO:0007669"/>
    <property type="project" value="InterPro"/>
</dbReference>
<comment type="similarity">
    <text evidence="10">Belongs to the peroxidase family.</text>
</comment>
<dbReference type="Gene3D" id="1.10.520.10">
    <property type="match status" value="1"/>
</dbReference>
<comment type="cofactor">
    <cofactor evidence="2">
        <name>Ca(2+)</name>
        <dbReference type="ChEBI" id="CHEBI:29108"/>
    </cofactor>
</comment>
<dbReference type="Proteomes" id="UP000289738">
    <property type="component" value="Chromosome B04"/>
</dbReference>
<evidence type="ECO:0000256" key="10">
    <source>
        <dbReference type="RuleBase" id="RU004241"/>
    </source>
</evidence>
<comment type="catalytic activity">
    <reaction evidence="1">
        <text>2 a phenolic donor + H2O2 = 2 a phenolic radical donor + 2 H2O</text>
        <dbReference type="Rhea" id="RHEA:56136"/>
        <dbReference type="ChEBI" id="CHEBI:15377"/>
        <dbReference type="ChEBI" id="CHEBI:16240"/>
        <dbReference type="ChEBI" id="CHEBI:139520"/>
        <dbReference type="ChEBI" id="CHEBI:139521"/>
        <dbReference type="EC" id="1.11.1.7"/>
    </reaction>
</comment>
<sequence length="63" mass="6731">MLLVELRSFEVIDDAKTQLEAVCPNVASCADILALAARDSIVLSGGVSWKVPTGLRCEVARTK</sequence>
<reference evidence="12 13" key="1">
    <citation type="submission" date="2019-01" db="EMBL/GenBank/DDBJ databases">
        <title>Sequencing of cultivated peanut Arachis hypogaea provides insights into genome evolution and oil improvement.</title>
        <authorList>
            <person name="Chen X."/>
        </authorList>
    </citation>
    <scope>NUCLEOTIDE SEQUENCE [LARGE SCALE GENOMIC DNA]</scope>
    <source>
        <strain evidence="13">cv. Fuhuasheng</strain>
        <tissue evidence="12">Leaves</tissue>
    </source>
</reference>
<dbReference type="PRINTS" id="PR00461">
    <property type="entry name" value="PLPEROXIDASE"/>
</dbReference>
<keyword evidence="7" id="KW-0479">Metal-binding</keyword>
<dbReference type="STRING" id="3818.A0A444ZNS9"/>
<dbReference type="EMBL" id="SDMP01000014">
    <property type="protein sequence ID" value="RYR15818.1"/>
    <property type="molecule type" value="Genomic_DNA"/>
</dbReference>
<evidence type="ECO:0000259" key="11">
    <source>
        <dbReference type="PROSITE" id="PS50873"/>
    </source>
</evidence>
<evidence type="ECO:0000256" key="2">
    <source>
        <dbReference type="ARBA" id="ARBA00001913"/>
    </source>
</evidence>
<keyword evidence="13" id="KW-1185">Reference proteome</keyword>
<dbReference type="AlphaFoldDB" id="A0A444ZNS9"/>
<comment type="cofactor">
    <cofactor evidence="3">
        <name>heme b</name>
        <dbReference type="ChEBI" id="CHEBI:60344"/>
    </cofactor>
</comment>
<dbReference type="GO" id="GO:0046872">
    <property type="term" value="F:metal ion binding"/>
    <property type="evidence" value="ECO:0007669"/>
    <property type="project" value="UniProtKB-KW"/>
</dbReference>
<evidence type="ECO:0000256" key="3">
    <source>
        <dbReference type="ARBA" id="ARBA00001970"/>
    </source>
</evidence>
<dbReference type="InterPro" id="IPR010255">
    <property type="entry name" value="Haem_peroxidase_sf"/>
</dbReference>
<accession>A0A444ZNS9</accession>
<dbReference type="InterPro" id="IPR002016">
    <property type="entry name" value="Haem_peroxidase"/>
</dbReference>
<evidence type="ECO:0000256" key="9">
    <source>
        <dbReference type="ARBA" id="ARBA00023004"/>
    </source>
</evidence>
<feature type="domain" description="Plant heme peroxidase family profile" evidence="11">
    <location>
        <begin position="1"/>
        <end position="56"/>
    </location>
</feature>
<evidence type="ECO:0000256" key="5">
    <source>
        <dbReference type="ARBA" id="ARBA00022559"/>
    </source>
</evidence>
<keyword evidence="5" id="KW-0575">Peroxidase</keyword>
<dbReference type="InterPro" id="IPR000823">
    <property type="entry name" value="Peroxidase_pln"/>
</dbReference>
<dbReference type="EC" id="1.11.1.7" evidence="4"/>
<evidence type="ECO:0000256" key="7">
    <source>
        <dbReference type="ARBA" id="ARBA00022723"/>
    </source>
</evidence>
<organism evidence="12 13">
    <name type="scientific">Arachis hypogaea</name>
    <name type="common">Peanut</name>
    <dbReference type="NCBI Taxonomy" id="3818"/>
    <lineage>
        <taxon>Eukaryota</taxon>
        <taxon>Viridiplantae</taxon>
        <taxon>Streptophyta</taxon>
        <taxon>Embryophyta</taxon>
        <taxon>Tracheophyta</taxon>
        <taxon>Spermatophyta</taxon>
        <taxon>Magnoliopsida</taxon>
        <taxon>eudicotyledons</taxon>
        <taxon>Gunneridae</taxon>
        <taxon>Pentapetalae</taxon>
        <taxon>rosids</taxon>
        <taxon>fabids</taxon>
        <taxon>Fabales</taxon>
        <taxon>Fabaceae</taxon>
        <taxon>Papilionoideae</taxon>
        <taxon>50 kb inversion clade</taxon>
        <taxon>dalbergioids sensu lato</taxon>
        <taxon>Dalbergieae</taxon>
        <taxon>Pterocarpus clade</taxon>
        <taxon>Arachis</taxon>
    </lineage>
</organism>
<dbReference type="Pfam" id="PF00141">
    <property type="entry name" value="peroxidase"/>
    <property type="match status" value="1"/>
</dbReference>
<evidence type="ECO:0000313" key="12">
    <source>
        <dbReference type="EMBL" id="RYR15818.1"/>
    </source>
</evidence>
<dbReference type="SUPFAM" id="SSF48113">
    <property type="entry name" value="Heme-dependent peroxidases"/>
    <property type="match status" value="1"/>
</dbReference>
<dbReference type="GO" id="GO:0140825">
    <property type="term" value="F:lactoperoxidase activity"/>
    <property type="evidence" value="ECO:0007669"/>
    <property type="project" value="UniProtKB-EC"/>
</dbReference>
<proteinExistence type="inferred from homology"/>
<protein>
    <recommendedName>
        <fullName evidence="4">peroxidase</fullName>
        <ecNumber evidence="4">1.11.1.7</ecNumber>
    </recommendedName>
</protein>
<dbReference type="PROSITE" id="PS50873">
    <property type="entry name" value="PEROXIDASE_4"/>
    <property type="match status" value="1"/>
</dbReference>
<gene>
    <name evidence="12" type="ORF">Ahy_B04g072764</name>
</gene>
<evidence type="ECO:0000313" key="13">
    <source>
        <dbReference type="Proteomes" id="UP000289738"/>
    </source>
</evidence>
<evidence type="ECO:0000256" key="1">
    <source>
        <dbReference type="ARBA" id="ARBA00000189"/>
    </source>
</evidence>
<dbReference type="PANTHER" id="PTHR31235">
    <property type="entry name" value="PEROXIDASE 25-RELATED"/>
    <property type="match status" value="1"/>
</dbReference>
<comment type="caution">
    <text evidence="12">The sequence shown here is derived from an EMBL/GenBank/DDBJ whole genome shotgun (WGS) entry which is preliminary data.</text>
</comment>
<evidence type="ECO:0000256" key="4">
    <source>
        <dbReference type="ARBA" id="ARBA00012313"/>
    </source>
</evidence>
<evidence type="ECO:0000256" key="6">
    <source>
        <dbReference type="ARBA" id="ARBA00022617"/>
    </source>
</evidence>
<name>A0A444ZNS9_ARAHY</name>
<dbReference type="PRINTS" id="PR00458">
    <property type="entry name" value="PEROXIDASE"/>
</dbReference>
<keyword evidence="8" id="KW-0560">Oxidoreductase</keyword>
<keyword evidence="9" id="KW-0408">Iron</keyword>
<evidence type="ECO:0000256" key="8">
    <source>
        <dbReference type="ARBA" id="ARBA00023002"/>
    </source>
</evidence>